<evidence type="ECO:0000256" key="1">
    <source>
        <dbReference type="ARBA" id="ARBA00005417"/>
    </source>
</evidence>
<dbReference type="InterPro" id="IPR050319">
    <property type="entry name" value="ABC_transp_ATP-bind"/>
</dbReference>
<dbReference type="Proteomes" id="UP000005868">
    <property type="component" value="Chromosome"/>
</dbReference>
<accession>G7V751</accession>
<dbReference type="STRING" id="580340.Tlie_0348"/>
<reference evidence="7" key="1">
    <citation type="submission" date="2011-10" db="EMBL/GenBank/DDBJ databases">
        <title>The complete genome of chromosome of Thermovirga lienii DSM 17291.</title>
        <authorList>
            <consortium name="US DOE Joint Genome Institute (JGI-PGF)"/>
            <person name="Lucas S."/>
            <person name="Copeland A."/>
            <person name="Lapidus A."/>
            <person name="Glavina del Rio T."/>
            <person name="Dalin E."/>
            <person name="Tice H."/>
            <person name="Bruce D."/>
            <person name="Goodwin L."/>
            <person name="Pitluck S."/>
            <person name="Peters L."/>
            <person name="Mikhailova N."/>
            <person name="Saunders E."/>
            <person name="Kyrpides N."/>
            <person name="Mavromatis K."/>
            <person name="Ivanova N."/>
            <person name="Last F.I."/>
            <person name="Brettin T."/>
            <person name="Detter J.C."/>
            <person name="Han C."/>
            <person name="Larimer F."/>
            <person name="Land M."/>
            <person name="Hauser L."/>
            <person name="Markowitz V."/>
            <person name="Cheng J.-F."/>
            <person name="Hugenholtz P."/>
            <person name="Woyke T."/>
            <person name="Wu D."/>
            <person name="Spring S."/>
            <person name="Schroeder M."/>
            <person name="Brambilla E.-M."/>
            <person name="Klenk H.-P."/>
            <person name="Eisen J.A."/>
        </authorList>
    </citation>
    <scope>NUCLEOTIDE SEQUENCE [LARGE SCALE GENOMIC DNA]</scope>
    <source>
        <strain evidence="7">ATCC BAA-1197 / DSM 17291 / Cas60314</strain>
    </source>
</reference>
<keyword evidence="3" id="KW-0547">Nucleotide-binding</keyword>
<keyword evidence="7" id="KW-1185">Reference proteome</keyword>
<dbReference type="InterPro" id="IPR003439">
    <property type="entry name" value="ABC_transporter-like_ATP-bd"/>
</dbReference>
<dbReference type="NCBIfam" id="TIGR01727">
    <property type="entry name" value="oligo_HPY"/>
    <property type="match status" value="1"/>
</dbReference>
<dbReference type="InterPro" id="IPR027417">
    <property type="entry name" value="P-loop_NTPase"/>
</dbReference>
<dbReference type="GO" id="GO:0005524">
    <property type="term" value="F:ATP binding"/>
    <property type="evidence" value="ECO:0007669"/>
    <property type="project" value="UniProtKB-KW"/>
</dbReference>
<protein>
    <submittedName>
        <fullName evidence="6">Oligopeptide/dipeptide ABC transporter, ATPase subunit</fullName>
    </submittedName>
</protein>
<evidence type="ECO:0000256" key="3">
    <source>
        <dbReference type="ARBA" id="ARBA00022741"/>
    </source>
</evidence>
<dbReference type="AlphaFoldDB" id="G7V751"/>
<feature type="domain" description="ABC transporter" evidence="5">
    <location>
        <begin position="6"/>
        <end position="250"/>
    </location>
</feature>
<dbReference type="HOGENOM" id="CLU_000604_1_23_0"/>
<dbReference type="InterPro" id="IPR003593">
    <property type="entry name" value="AAA+_ATPase"/>
</dbReference>
<dbReference type="InterPro" id="IPR017871">
    <property type="entry name" value="ABC_transporter-like_CS"/>
</dbReference>
<dbReference type="PANTHER" id="PTHR43776">
    <property type="entry name" value="TRANSPORT ATP-BINDING PROTEIN"/>
    <property type="match status" value="1"/>
</dbReference>
<organism evidence="6 7">
    <name type="scientific">Thermovirga lienii (strain ATCC BAA-1197 / DSM 17291 / Cas60314)</name>
    <dbReference type="NCBI Taxonomy" id="580340"/>
    <lineage>
        <taxon>Bacteria</taxon>
        <taxon>Thermotogati</taxon>
        <taxon>Synergistota</taxon>
        <taxon>Synergistia</taxon>
        <taxon>Synergistales</taxon>
        <taxon>Thermovirgaceae</taxon>
        <taxon>Thermovirga</taxon>
    </lineage>
</organism>
<dbReference type="Pfam" id="PF08352">
    <property type="entry name" value="oligo_HPY"/>
    <property type="match status" value="1"/>
</dbReference>
<evidence type="ECO:0000313" key="6">
    <source>
        <dbReference type="EMBL" id="AER66085.1"/>
    </source>
</evidence>
<dbReference type="PROSITE" id="PS00211">
    <property type="entry name" value="ABC_TRANSPORTER_1"/>
    <property type="match status" value="1"/>
</dbReference>
<dbReference type="GO" id="GO:0016887">
    <property type="term" value="F:ATP hydrolysis activity"/>
    <property type="evidence" value="ECO:0007669"/>
    <property type="project" value="InterPro"/>
</dbReference>
<dbReference type="PANTHER" id="PTHR43776:SF7">
    <property type="entry name" value="D,D-DIPEPTIDE TRANSPORT ATP-BINDING PROTEIN DDPF-RELATED"/>
    <property type="match status" value="1"/>
</dbReference>
<dbReference type="PROSITE" id="PS50893">
    <property type="entry name" value="ABC_TRANSPORTER_2"/>
    <property type="match status" value="1"/>
</dbReference>
<evidence type="ECO:0000256" key="2">
    <source>
        <dbReference type="ARBA" id="ARBA00022448"/>
    </source>
</evidence>
<dbReference type="GO" id="GO:0055085">
    <property type="term" value="P:transmembrane transport"/>
    <property type="evidence" value="ECO:0007669"/>
    <property type="project" value="UniProtKB-ARBA"/>
</dbReference>
<dbReference type="Pfam" id="PF00005">
    <property type="entry name" value="ABC_tran"/>
    <property type="match status" value="1"/>
</dbReference>
<dbReference type="OrthoDB" id="3720at2"/>
<dbReference type="SUPFAM" id="SSF52540">
    <property type="entry name" value="P-loop containing nucleoside triphosphate hydrolases"/>
    <property type="match status" value="1"/>
</dbReference>
<dbReference type="Gene3D" id="3.40.50.300">
    <property type="entry name" value="P-loop containing nucleotide triphosphate hydrolases"/>
    <property type="match status" value="1"/>
</dbReference>
<proteinExistence type="inferred from homology"/>
<sequence length="310" mass="34167">MKQKVLEISNLWVSFEKNSEVFHALRGIDLTLYRKEALSLVGESGSGKTTAARASLGLVPLAKGKVLLLGKDIQHCSRKELIETRQRCGYISQNPYDSIPPTLTTLDAVAEPLVICKRMNKKEAREKAKEMLSLCGITDEVILNGRVRFSLSGGQKQRVALARALATDPEVIFADEPTSMQDASNRGDILDVLQRYVKKGSALVLTTHDLYLAAAATERCIILFHGRVMETGPSKAILKTPLHFYTKALLDALPGLDKKIKRPPLKQGEPNIIVSGCPFLARCPEGRKKCQETPPLREVAPGHFVACWLI</sequence>
<reference evidence="6 7" key="2">
    <citation type="journal article" date="2012" name="Stand. Genomic Sci.">
        <title>Genome sequence of the moderately thermophilic, amino-acid-degrading and sulfur-reducing bacterium Thermovirga lienii type strain (Cas60314(T)).</title>
        <authorList>
            <person name="Goker M."/>
            <person name="Saunders E."/>
            <person name="Lapidus A."/>
            <person name="Nolan M."/>
            <person name="Lucas S."/>
            <person name="Hammon N."/>
            <person name="Deshpande S."/>
            <person name="Cheng J.F."/>
            <person name="Han C."/>
            <person name="Tapia R."/>
            <person name="Goodwin L.A."/>
            <person name="Pitluck S."/>
            <person name="Liolios K."/>
            <person name="Mavromatis K."/>
            <person name="Pagani I."/>
            <person name="Ivanova N."/>
            <person name="Mikhailova N."/>
            <person name="Pati A."/>
            <person name="Chen A."/>
            <person name="Palaniappan K."/>
            <person name="Land M."/>
            <person name="Chang Y.J."/>
            <person name="Jeffries C.D."/>
            <person name="Brambilla E.M."/>
            <person name="Rohde M."/>
            <person name="Spring S."/>
            <person name="Detter J.C."/>
            <person name="Woyke T."/>
            <person name="Bristow J."/>
            <person name="Eisen J.A."/>
            <person name="Markowitz V."/>
            <person name="Hugenholtz P."/>
            <person name="Kyrpides N.C."/>
            <person name="Klenk H.P."/>
        </authorList>
    </citation>
    <scope>NUCLEOTIDE SEQUENCE [LARGE SCALE GENOMIC DNA]</scope>
    <source>
        <strain evidence="7">ATCC BAA-1197 / DSM 17291 / Cas60314</strain>
    </source>
</reference>
<keyword evidence="2" id="KW-0813">Transport</keyword>
<comment type="similarity">
    <text evidence="1">Belongs to the ABC transporter superfamily.</text>
</comment>
<gene>
    <name evidence="6" type="ordered locus">Tlie_0348</name>
</gene>
<dbReference type="CDD" id="cd03257">
    <property type="entry name" value="ABC_NikE_OppD_transporters"/>
    <property type="match status" value="1"/>
</dbReference>
<evidence type="ECO:0000256" key="4">
    <source>
        <dbReference type="ARBA" id="ARBA00022840"/>
    </source>
</evidence>
<evidence type="ECO:0000259" key="5">
    <source>
        <dbReference type="PROSITE" id="PS50893"/>
    </source>
</evidence>
<dbReference type="GO" id="GO:0015833">
    <property type="term" value="P:peptide transport"/>
    <property type="evidence" value="ECO:0007669"/>
    <property type="project" value="InterPro"/>
</dbReference>
<keyword evidence="4" id="KW-0067">ATP-binding</keyword>
<name>G7V751_THELD</name>
<dbReference type="InterPro" id="IPR013563">
    <property type="entry name" value="Oligopep_ABC_C"/>
</dbReference>
<dbReference type="eggNOG" id="COG0444">
    <property type="taxonomic scope" value="Bacteria"/>
</dbReference>
<evidence type="ECO:0000313" key="7">
    <source>
        <dbReference type="Proteomes" id="UP000005868"/>
    </source>
</evidence>
<dbReference type="SMART" id="SM00382">
    <property type="entry name" value="AAA"/>
    <property type="match status" value="1"/>
</dbReference>
<dbReference type="EMBL" id="CP003096">
    <property type="protein sequence ID" value="AER66085.1"/>
    <property type="molecule type" value="Genomic_DNA"/>
</dbReference>
<dbReference type="KEGG" id="tli:Tlie_0348"/>